<keyword evidence="1" id="KW-0732">Signal</keyword>
<reference evidence="3" key="1">
    <citation type="submission" date="2022-08" db="EMBL/GenBank/DDBJ databases">
        <title>Whole genome sequencing of non-tuberculosis mycobacteria type-strains.</title>
        <authorList>
            <person name="Igarashi Y."/>
            <person name="Osugi A."/>
            <person name="Mitarai S."/>
        </authorList>
    </citation>
    <scope>NUCLEOTIDE SEQUENCE</scope>
    <source>
        <strain evidence="3">DSM 45127</strain>
    </source>
</reference>
<feature type="domain" description="PknH-like extracellular" evidence="2">
    <location>
        <begin position="41"/>
        <end position="231"/>
    </location>
</feature>
<evidence type="ECO:0000259" key="2">
    <source>
        <dbReference type="Pfam" id="PF14032"/>
    </source>
</evidence>
<name>A0ABY3VUZ1_9MYCO</name>
<organism evidence="3 4">
    <name type="scientific">Mycobacterium paraterrae</name>
    <dbReference type="NCBI Taxonomy" id="577492"/>
    <lineage>
        <taxon>Bacteria</taxon>
        <taxon>Bacillati</taxon>
        <taxon>Actinomycetota</taxon>
        <taxon>Actinomycetes</taxon>
        <taxon>Mycobacteriales</taxon>
        <taxon>Mycobacteriaceae</taxon>
        <taxon>Mycobacterium</taxon>
    </lineage>
</organism>
<evidence type="ECO:0000313" key="3">
    <source>
        <dbReference type="EMBL" id="UMB71013.1"/>
    </source>
</evidence>
<dbReference type="InterPro" id="IPR038232">
    <property type="entry name" value="PknH-like_Extracell_sf"/>
</dbReference>
<dbReference type="Pfam" id="PF14032">
    <property type="entry name" value="PknH_C"/>
    <property type="match status" value="1"/>
</dbReference>
<evidence type="ECO:0000313" key="4">
    <source>
        <dbReference type="Proteomes" id="UP001055336"/>
    </source>
</evidence>
<sequence length="234" mass="24806">MSLPTARLIGAMALAAVNVSGCAVAVSGHSVLPSGPAGPQVSASHPESLLLSDEQVSAIIGKPGGLTTYETYAKMAEERDATYTLGDRACAGALWNTLDVTYRGSGYVAVAGRKVSEPGDEPEHDTDQGVVVFTTAQQAYRFLDRSMVLWQRCARQRVRFQVEGHKPHTWSVGVPAETGPDIVVRNSEEAGDGYVCQHAMRALGNVVIDAWVCGNDITEQGQAIVDGIADKVHA</sequence>
<dbReference type="Proteomes" id="UP001055336">
    <property type="component" value="Chromosome"/>
</dbReference>
<accession>A0ABY3VUZ1</accession>
<dbReference type="EMBL" id="CP092488">
    <property type="protein sequence ID" value="UMB71013.1"/>
    <property type="molecule type" value="Genomic_DNA"/>
</dbReference>
<proteinExistence type="predicted"/>
<dbReference type="RefSeq" id="WP_240262767.1">
    <property type="nucleotide sequence ID" value="NZ_CP092488.2"/>
</dbReference>
<protein>
    <submittedName>
        <fullName evidence="3">Sensor domain-containing protein</fullName>
    </submittedName>
</protein>
<dbReference type="InterPro" id="IPR026954">
    <property type="entry name" value="PknH-like_Extracell"/>
</dbReference>
<feature type="signal peptide" evidence="1">
    <location>
        <begin position="1"/>
        <end position="25"/>
    </location>
</feature>
<evidence type="ECO:0000256" key="1">
    <source>
        <dbReference type="SAM" id="SignalP"/>
    </source>
</evidence>
<feature type="chain" id="PRO_5046132136" evidence="1">
    <location>
        <begin position="26"/>
        <end position="234"/>
    </location>
</feature>
<gene>
    <name evidence="3" type="ORF">MKK62_06960</name>
</gene>
<keyword evidence="4" id="KW-1185">Reference proteome</keyword>
<dbReference type="Gene3D" id="3.40.1000.70">
    <property type="entry name" value="PknH-like extracellular domain"/>
    <property type="match status" value="1"/>
</dbReference>